<proteinExistence type="predicted"/>
<protein>
    <submittedName>
        <fullName evidence="2">Uncharacterized protein</fullName>
    </submittedName>
</protein>
<accession>A0AA39NAQ2</accession>
<evidence type="ECO:0000256" key="1">
    <source>
        <dbReference type="SAM" id="MobiDB-lite"/>
    </source>
</evidence>
<dbReference type="EMBL" id="JAUEPR010000131">
    <property type="protein sequence ID" value="KAK0462167.1"/>
    <property type="molecule type" value="Genomic_DNA"/>
</dbReference>
<feature type="region of interest" description="Disordered" evidence="1">
    <location>
        <begin position="1"/>
        <end position="51"/>
    </location>
</feature>
<reference evidence="2" key="1">
    <citation type="submission" date="2023-06" db="EMBL/GenBank/DDBJ databases">
        <authorList>
            <consortium name="Lawrence Berkeley National Laboratory"/>
            <person name="Ahrendt S."/>
            <person name="Sahu N."/>
            <person name="Indic B."/>
            <person name="Wong-Bajracharya J."/>
            <person name="Merenyi Z."/>
            <person name="Ke H.-M."/>
            <person name="Monk M."/>
            <person name="Kocsube S."/>
            <person name="Drula E."/>
            <person name="Lipzen A."/>
            <person name="Balint B."/>
            <person name="Henrissat B."/>
            <person name="Andreopoulos B."/>
            <person name="Martin F.M."/>
            <person name="Harder C.B."/>
            <person name="Rigling D."/>
            <person name="Ford K.L."/>
            <person name="Foster G.D."/>
            <person name="Pangilinan J."/>
            <person name="Papanicolaou A."/>
            <person name="Barry K."/>
            <person name="LaButti K."/>
            <person name="Viragh M."/>
            <person name="Koriabine M."/>
            <person name="Yan M."/>
            <person name="Riley R."/>
            <person name="Champramary S."/>
            <person name="Plett K.L."/>
            <person name="Tsai I.J."/>
            <person name="Slot J."/>
            <person name="Sipos G."/>
            <person name="Plett J."/>
            <person name="Nagy L.G."/>
            <person name="Grigoriev I.V."/>
        </authorList>
    </citation>
    <scope>NUCLEOTIDE SEQUENCE</scope>
    <source>
        <strain evidence="2">ICMP 16352</strain>
    </source>
</reference>
<sequence>MGPVNPPVAGSGGHHSILARLPGKSEESNAAPDNRDPIIGPSTPMEGHPDWMDEMVPALLVPQSKVNTSGKKRRRVLLKLMRRLSVTRAAVARAFKKLTGIGIRRCINVQK</sequence>
<evidence type="ECO:0000313" key="3">
    <source>
        <dbReference type="Proteomes" id="UP001175227"/>
    </source>
</evidence>
<gene>
    <name evidence="2" type="ORF">IW261DRAFT_1576466</name>
</gene>
<organism evidence="2 3">
    <name type="scientific">Armillaria novae-zelandiae</name>
    <dbReference type="NCBI Taxonomy" id="153914"/>
    <lineage>
        <taxon>Eukaryota</taxon>
        <taxon>Fungi</taxon>
        <taxon>Dikarya</taxon>
        <taxon>Basidiomycota</taxon>
        <taxon>Agaricomycotina</taxon>
        <taxon>Agaricomycetes</taxon>
        <taxon>Agaricomycetidae</taxon>
        <taxon>Agaricales</taxon>
        <taxon>Marasmiineae</taxon>
        <taxon>Physalacriaceae</taxon>
        <taxon>Armillaria</taxon>
    </lineage>
</organism>
<evidence type="ECO:0000313" key="2">
    <source>
        <dbReference type="EMBL" id="KAK0462167.1"/>
    </source>
</evidence>
<keyword evidence="3" id="KW-1185">Reference proteome</keyword>
<comment type="caution">
    <text evidence="2">The sequence shown here is derived from an EMBL/GenBank/DDBJ whole genome shotgun (WGS) entry which is preliminary data.</text>
</comment>
<name>A0AA39NAQ2_9AGAR</name>
<dbReference type="AlphaFoldDB" id="A0AA39NAQ2"/>
<dbReference type="Proteomes" id="UP001175227">
    <property type="component" value="Unassembled WGS sequence"/>
</dbReference>